<organism evidence="2 3">
    <name type="scientific">Allacma fusca</name>
    <dbReference type="NCBI Taxonomy" id="39272"/>
    <lineage>
        <taxon>Eukaryota</taxon>
        <taxon>Metazoa</taxon>
        <taxon>Ecdysozoa</taxon>
        <taxon>Arthropoda</taxon>
        <taxon>Hexapoda</taxon>
        <taxon>Collembola</taxon>
        <taxon>Symphypleona</taxon>
        <taxon>Sminthuridae</taxon>
        <taxon>Allacma</taxon>
    </lineage>
</organism>
<accession>A0A8J2LLF3</accession>
<evidence type="ECO:0008006" key="4">
    <source>
        <dbReference type="Google" id="ProtNLM"/>
    </source>
</evidence>
<protein>
    <recommendedName>
        <fullName evidence="4">F-box domain-containing protein</fullName>
    </recommendedName>
</protein>
<comment type="caution">
    <text evidence="2">The sequence shown here is derived from an EMBL/GenBank/DDBJ whole genome shotgun (WGS) entry which is preliminary data.</text>
</comment>
<feature type="region of interest" description="Disordered" evidence="1">
    <location>
        <begin position="1"/>
        <end position="21"/>
    </location>
</feature>
<dbReference type="EMBL" id="CAJVCH010535746">
    <property type="protein sequence ID" value="CAG7825319.1"/>
    <property type="molecule type" value="Genomic_DNA"/>
</dbReference>
<evidence type="ECO:0000313" key="2">
    <source>
        <dbReference type="EMBL" id="CAG7825319.1"/>
    </source>
</evidence>
<evidence type="ECO:0000313" key="3">
    <source>
        <dbReference type="Proteomes" id="UP000708208"/>
    </source>
</evidence>
<dbReference type="Proteomes" id="UP000708208">
    <property type="component" value="Unassembled WGS sequence"/>
</dbReference>
<name>A0A8J2LLF3_9HEXA</name>
<reference evidence="2" key="1">
    <citation type="submission" date="2021-06" db="EMBL/GenBank/DDBJ databases">
        <authorList>
            <person name="Hodson N. C."/>
            <person name="Mongue J. A."/>
            <person name="Jaron S. K."/>
        </authorList>
    </citation>
    <scope>NUCLEOTIDE SEQUENCE</scope>
</reference>
<dbReference type="AlphaFoldDB" id="A0A8J2LLF3"/>
<sequence>MEGPLALEEPQTAQPQGAQEENDGWNWNYIPELIKIEIFKNLDVKRLLLLRTISHSWDATICDVLRHKVSVYLRAHFSYTKHSKCIGKKINLFVQNHSKSAKFKSYAIHAEGDATSKLKGKKIQAFLAEQAQKPIHLPALTHFNVFNKIDLENPNGFTAQVINGAPNLTHLRLEWYGINKNLVPSLNLKNIKVLKLSGFAFSSNESAFPQLLQSISETIQELYTEDFFVKLGSTGIPRMPNLKTLHVLLRWSIHPQFDFTQFHHWLRHDNLPVLTNLGLMQVNQLIGAQAPNQIVPHDGVRKLCIEPNGYHIRQILQHSLSWFRNFRNKFPGINSIDLSWYNYGFLEYDAFDKVLADLVTIFPSLECLALRNSTLKPVYFTGVEARLLELYRQEDWLDLELIPRKTCLRNLRRLKKLVLDDKESLTSEMIRGIAELSSLEIFEFQWNTQLSVEDIINHLQHLKVVSIGNCCKTQLSTPMSELFMRTGNVRCGCKDYKDEIGFFRDDYCENAML</sequence>
<proteinExistence type="predicted"/>
<gene>
    <name evidence="2" type="ORF">AFUS01_LOCUS35435</name>
</gene>
<keyword evidence="3" id="KW-1185">Reference proteome</keyword>
<evidence type="ECO:0000256" key="1">
    <source>
        <dbReference type="SAM" id="MobiDB-lite"/>
    </source>
</evidence>